<protein>
    <submittedName>
        <fullName evidence="1">Uncharacterized protein</fullName>
    </submittedName>
</protein>
<organism evidence="1">
    <name type="scientific">Phytophthora nicotianae</name>
    <name type="common">Potato buckeye rot agent</name>
    <name type="synonym">Phytophthora parasitica</name>
    <dbReference type="NCBI Taxonomy" id="4792"/>
    <lineage>
        <taxon>Eukaryota</taxon>
        <taxon>Sar</taxon>
        <taxon>Stramenopiles</taxon>
        <taxon>Oomycota</taxon>
        <taxon>Peronosporomycetes</taxon>
        <taxon>Peronosporales</taxon>
        <taxon>Peronosporaceae</taxon>
        <taxon>Phytophthora</taxon>
    </lineage>
</organism>
<gene>
    <name evidence="1" type="ORF">L917_13777</name>
</gene>
<evidence type="ECO:0000313" key="1">
    <source>
        <dbReference type="EMBL" id="ETL86874.1"/>
    </source>
</evidence>
<dbReference type="EMBL" id="KI681179">
    <property type="protein sequence ID" value="ETL86874.1"/>
    <property type="molecule type" value="Genomic_DNA"/>
</dbReference>
<dbReference type="AlphaFoldDB" id="W2KQI8"/>
<reference evidence="1" key="1">
    <citation type="submission" date="2013-11" db="EMBL/GenBank/DDBJ databases">
        <title>The Genome Sequence of Phytophthora parasitica CHvinca01.</title>
        <authorList>
            <consortium name="The Broad Institute Genomics Platform"/>
            <person name="Russ C."/>
            <person name="Tyler B."/>
            <person name="Panabieres F."/>
            <person name="Shan W."/>
            <person name="Tripathy S."/>
            <person name="Grunwald N."/>
            <person name="Machado M."/>
            <person name="Johnson C.S."/>
            <person name="Arredondo F."/>
            <person name="Hong C."/>
            <person name="Coffey M."/>
            <person name="Young S.K."/>
            <person name="Zeng Q."/>
            <person name="Gargeya S."/>
            <person name="Fitzgerald M."/>
            <person name="Abouelleil A."/>
            <person name="Alvarado L."/>
            <person name="Chapman S.B."/>
            <person name="Gainer-Dewar J."/>
            <person name="Goldberg J."/>
            <person name="Griggs A."/>
            <person name="Gujja S."/>
            <person name="Hansen M."/>
            <person name="Howarth C."/>
            <person name="Imamovic A."/>
            <person name="Ireland A."/>
            <person name="Larimer J."/>
            <person name="McCowan C."/>
            <person name="Murphy C."/>
            <person name="Pearson M."/>
            <person name="Poon T.W."/>
            <person name="Priest M."/>
            <person name="Roberts A."/>
            <person name="Saif S."/>
            <person name="Shea T."/>
            <person name="Sykes S."/>
            <person name="Wortman J."/>
            <person name="Nusbaum C."/>
            <person name="Birren B."/>
        </authorList>
    </citation>
    <scope>NUCLEOTIDE SEQUENCE [LARGE SCALE GENOMIC DNA]</scope>
    <source>
        <strain evidence="1">CHvinca01</strain>
    </source>
</reference>
<name>W2KQI8_PHYNI</name>
<dbReference type="Proteomes" id="UP000054423">
    <property type="component" value="Unassembled WGS sequence"/>
</dbReference>
<sequence>MEDGDDGRGGAFVISGPFPVRRIASARREAVAYVCLSRGARLQGR</sequence>
<accession>W2KQI8</accession>
<proteinExistence type="predicted"/>